<feature type="compositionally biased region" description="Polar residues" evidence="1">
    <location>
        <begin position="46"/>
        <end position="55"/>
    </location>
</feature>
<keyword evidence="2" id="KW-0472">Membrane</keyword>
<evidence type="ECO:0000256" key="1">
    <source>
        <dbReference type="SAM" id="MobiDB-lite"/>
    </source>
</evidence>
<evidence type="ECO:0000313" key="3">
    <source>
        <dbReference type="EMBL" id="WBM79272.1"/>
    </source>
</evidence>
<accession>A0ABY7NBA8</accession>
<proteinExistence type="predicted"/>
<evidence type="ECO:0000313" key="4">
    <source>
        <dbReference type="Proteomes" id="UP001212421"/>
    </source>
</evidence>
<feature type="transmembrane region" description="Helical" evidence="2">
    <location>
        <begin position="95"/>
        <end position="115"/>
    </location>
</feature>
<dbReference type="RefSeq" id="WP_281533797.1">
    <property type="nucleotide sequence ID" value="NZ_CP075584.1"/>
</dbReference>
<feature type="transmembrane region" description="Helical" evidence="2">
    <location>
        <begin position="121"/>
        <end position="138"/>
    </location>
</feature>
<evidence type="ECO:0008006" key="5">
    <source>
        <dbReference type="Google" id="ProtNLM"/>
    </source>
</evidence>
<dbReference type="EMBL" id="CP075584">
    <property type="protein sequence ID" value="WBM79272.1"/>
    <property type="molecule type" value="Genomic_DNA"/>
</dbReference>
<gene>
    <name evidence="3" type="ORF">KIV56_12545</name>
</gene>
<feature type="transmembrane region" description="Helical" evidence="2">
    <location>
        <begin position="6"/>
        <end position="24"/>
    </location>
</feature>
<feature type="region of interest" description="Disordered" evidence="1">
    <location>
        <begin position="33"/>
        <end position="56"/>
    </location>
</feature>
<name>A0ABY7NBA8_9MICO</name>
<keyword evidence="2" id="KW-1133">Transmembrane helix</keyword>
<sequence>MSSRQVFALLWGPFAIAFGVIFIVKRARISEPGETPTTPAGHPHDTPNSITSSDGSGRRTLCGSWYLRLNRGAHGADTVSDHNGLGRLTSPNGRIVAAWWNMLICAAIVVFSIVIGMTQSAAAFVLTGLGLIMEWQFVRGYRRARQAKAAEK</sequence>
<evidence type="ECO:0000256" key="2">
    <source>
        <dbReference type="SAM" id="Phobius"/>
    </source>
</evidence>
<keyword evidence="2" id="KW-0812">Transmembrane</keyword>
<protein>
    <recommendedName>
        <fullName evidence="5">SdpI family protein</fullName>
    </recommendedName>
</protein>
<reference evidence="3 4" key="1">
    <citation type="submission" date="2021-05" db="EMBL/GenBank/DDBJ databases">
        <authorList>
            <person name="Kumar R."/>
            <person name="Kumar A."/>
            <person name="Mukhia S."/>
        </authorList>
    </citation>
    <scope>NUCLEOTIDE SEQUENCE [LARGE SCALE GENOMIC DNA]</scope>
    <source>
        <strain evidence="3 4">ERMR7:08</strain>
    </source>
</reference>
<dbReference type="Proteomes" id="UP001212421">
    <property type="component" value="Chromosome"/>
</dbReference>
<keyword evidence="4" id="KW-1185">Reference proteome</keyword>
<organism evidence="3 4">
    <name type="scientific">Cryobacterium breve</name>
    <dbReference type="NCBI Taxonomy" id="1259258"/>
    <lineage>
        <taxon>Bacteria</taxon>
        <taxon>Bacillati</taxon>
        <taxon>Actinomycetota</taxon>
        <taxon>Actinomycetes</taxon>
        <taxon>Micrococcales</taxon>
        <taxon>Microbacteriaceae</taxon>
        <taxon>Cryobacterium</taxon>
    </lineage>
</organism>